<protein>
    <submittedName>
        <fullName evidence="2">Uncharacterized protein</fullName>
    </submittedName>
</protein>
<dbReference type="Proteomes" id="UP000770661">
    <property type="component" value="Unassembled WGS sequence"/>
</dbReference>
<sequence length="196" mass="22899">MRRGPPAAEIGERMRNPESTSEHLTSPHWRTVEPPRWPTHNKKLLCPRFHSHRQLLRGQLIALNVTTFDLPTLLAAAAVHPSQRPAVIRLTCAFLRKTNQLSRLRQEEEREEERPPNPVRVREYVETIVPLYSQEDFKKQFRMQIAEGNQRAWETVEELCRLLAPHLTTRILPVNKKVLATLWLLGNQESFRGVPW</sequence>
<feature type="region of interest" description="Disordered" evidence="1">
    <location>
        <begin position="1"/>
        <end position="35"/>
    </location>
</feature>
<gene>
    <name evidence="2" type="ORF">GWK47_001861</name>
</gene>
<accession>A0A8J5CJQ1</accession>
<evidence type="ECO:0000313" key="2">
    <source>
        <dbReference type="EMBL" id="KAG0713400.1"/>
    </source>
</evidence>
<comment type="caution">
    <text evidence="2">The sequence shown here is derived from an EMBL/GenBank/DDBJ whole genome shotgun (WGS) entry which is preliminary data.</text>
</comment>
<name>A0A8J5CJQ1_CHIOP</name>
<evidence type="ECO:0000256" key="1">
    <source>
        <dbReference type="SAM" id="MobiDB-lite"/>
    </source>
</evidence>
<organism evidence="2 3">
    <name type="scientific">Chionoecetes opilio</name>
    <name type="common">Atlantic snow crab</name>
    <name type="synonym">Cancer opilio</name>
    <dbReference type="NCBI Taxonomy" id="41210"/>
    <lineage>
        <taxon>Eukaryota</taxon>
        <taxon>Metazoa</taxon>
        <taxon>Ecdysozoa</taxon>
        <taxon>Arthropoda</taxon>
        <taxon>Crustacea</taxon>
        <taxon>Multicrustacea</taxon>
        <taxon>Malacostraca</taxon>
        <taxon>Eumalacostraca</taxon>
        <taxon>Eucarida</taxon>
        <taxon>Decapoda</taxon>
        <taxon>Pleocyemata</taxon>
        <taxon>Brachyura</taxon>
        <taxon>Eubrachyura</taxon>
        <taxon>Majoidea</taxon>
        <taxon>Majidae</taxon>
        <taxon>Chionoecetes</taxon>
    </lineage>
</organism>
<dbReference type="EMBL" id="JACEEZ010021517">
    <property type="protein sequence ID" value="KAG0713400.1"/>
    <property type="molecule type" value="Genomic_DNA"/>
</dbReference>
<proteinExistence type="predicted"/>
<reference evidence="2" key="1">
    <citation type="submission" date="2020-07" db="EMBL/GenBank/DDBJ databases">
        <title>The High-quality genome of the commercially important snow crab, Chionoecetes opilio.</title>
        <authorList>
            <person name="Jeong J.-H."/>
            <person name="Ryu S."/>
        </authorList>
    </citation>
    <scope>NUCLEOTIDE SEQUENCE</scope>
    <source>
        <strain evidence="2">MADBK_172401_WGS</strain>
        <tissue evidence="2">Digestive gland</tissue>
    </source>
</reference>
<dbReference type="OrthoDB" id="6513151at2759"/>
<dbReference type="AlphaFoldDB" id="A0A8J5CJQ1"/>
<keyword evidence="3" id="KW-1185">Reference proteome</keyword>
<evidence type="ECO:0000313" key="3">
    <source>
        <dbReference type="Proteomes" id="UP000770661"/>
    </source>
</evidence>